<feature type="compositionally biased region" description="Basic and acidic residues" evidence="5">
    <location>
        <begin position="432"/>
        <end position="442"/>
    </location>
</feature>
<reference evidence="8 9" key="1">
    <citation type="journal article" date="2012" name="Science">
        <title>The Paleozoic origin of enzymatic lignin decomposition reconstructed from 31 fungal genomes.</title>
        <authorList>
            <person name="Floudas D."/>
            <person name="Binder M."/>
            <person name="Riley R."/>
            <person name="Barry K."/>
            <person name="Blanchette R.A."/>
            <person name="Henrissat B."/>
            <person name="Martinez A.T."/>
            <person name="Otillar R."/>
            <person name="Spatafora J.W."/>
            <person name="Yadav J.S."/>
            <person name="Aerts A."/>
            <person name="Benoit I."/>
            <person name="Boyd A."/>
            <person name="Carlson A."/>
            <person name="Copeland A."/>
            <person name="Coutinho P.M."/>
            <person name="de Vries R.P."/>
            <person name="Ferreira P."/>
            <person name="Findley K."/>
            <person name="Foster B."/>
            <person name="Gaskell J."/>
            <person name="Glotzer D."/>
            <person name="Gorecki P."/>
            <person name="Heitman J."/>
            <person name="Hesse C."/>
            <person name="Hori C."/>
            <person name="Igarashi K."/>
            <person name="Jurgens J.A."/>
            <person name="Kallen N."/>
            <person name="Kersten P."/>
            <person name="Kohler A."/>
            <person name="Kuees U."/>
            <person name="Kumar T.K.A."/>
            <person name="Kuo A."/>
            <person name="LaButti K."/>
            <person name="Larrondo L.F."/>
            <person name="Lindquist E."/>
            <person name="Ling A."/>
            <person name="Lombard V."/>
            <person name="Lucas S."/>
            <person name="Lundell T."/>
            <person name="Martin R."/>
            <person name="McLaughlin D.J."/>
            <person name="Morgenstern I."/>
            <person name="Morin E."/>
            <person name="Murat C."/>
            <person name="Nagy L.G."/>
            <person name="Nolan M."/>
            <person name="Ohm R.A."/>
            <person name="Patyshakuliyeva A."/>
            <person name="Rokas A."/>
            <person name="Ruiz-Duenas F.J."/>
            <person name="Sabat G."/>
            <person name="Salamov A."/>
            <person name="Samejima M."/>
            <person name="Schmutz J."/>
            <person name="Slot J.C."/>
            <person name="St John F."/>
            <person name="Stenlid J."/>
            <person name="Sun H."/>
            <person name="Sun S."/>
            <person name="Syed K."/>
            <person name="Tsang A."/>
            <person name="Wiebenga A."/>
            <person name="Young D."/>
            <person name="Pisabarro A."/>
            <person name="Eastwood D.C."/>
            <person name="Martin F."/>
            <person name="Cullen D."/>
            <person name="Grigoriev I.V."/>
            <person name="Hibbett D.S."/>
        </authorList>
    </citation>
    <scope>NUCLEOTIDE SEQUENCE</scope>
    <source>
        <strain evidence="9">FP-58527</strain>
    </source>
</reference>
<feature type="domain" description="Sugar phosphate transporter" evidence="7">
    <location>
        <begin position="50"/>
        <end position="346"/>
    </location>
</feature>
<feature type="transmembrane region" description="Helical" evidence="6">
    <location>
        <begin position="330"/>
        <end position="348"/>
    </location>
</feature>
<dbReference type="GO" id="GO:0016020">
    <property type="term" value="C:membrane"/>
    <property type="evidence" value="ECO:0007669"/>
    <property type="project" value="UniProtKB-SubCell"/>
</dbReference>
<feature type="transmembrane region" description="Helical" evidence="6">
    <location>
        <begin position="145"/>
        <end position="166"/>
    </location>
</feature>
<dbReference type="InterPro" id="IPR050186">
    <property type="entry name" value="TPT_transporter"/>
</dbReference>
<feature type="transmembrane region" description="Helical" evidence="6">
    <location>
        <begin position="86"/>
        <end position="106"/>
    </location>
</feature>
<feature type="transmembrane region" description="Helical" evidence="6">
    <location>
        <begin position="198"/>
        <end position="222"/>
    </location>
</feature>
<organism evidence="8 9">
    <name type="scientific">Fomitopsis schrenkii</name>
    <name type="common">Brown rot fungus</name>
    <dbReference type="NCBI Taxonomy" id="2126942"/>
    <lineage>
        <taxon>Eukaryota</taxon>
        <taxon>Fungi</taxon>
        <taxon>Dikarya</taxon>
        <taxon>Basidiomycota</taxon>
        <taxon>Agaricomycotina</taxon>
        <taxon>Agaricomycetes</taxon>
        <taxon>Polyporales</taxon>
        <taxon>Fomitopsis</taxon>
    </lineage>
</organism>
<dbReference type="PANTHER" id="PTHR11132">
    <property type="entry name" value="SOLUTE CARRIER FAMILY 35"/>
    <property type="match status" value="1"/>
</dbReference>
<feature type="region of interest" description="Disordered" evidence="5">
    <location>
        <begin position="415"/>
        <end position="442"/>
    </location>
</feature>
<feature type="transmembrane region" description="Helical" evidence="6">
    <location>
        <begin position="234"/>
        <end position="254"/>
    </location>
</feature>
<name>S8DSR5_FOMSC</name>
<keyword evidence="9" id="KW-1185">Reference proteome</keyword>
<evidence type="ECO:0000256" key="4">
    <source>
        <dbReference type="ARBA" id="ARBA00023136"/>
    </source>
</evidence>
<sequence>MANEPAANGYAPVDSVQDGFHHRRSQSADLHLASVAEKRRLWRRNALINAALIACWFFFATVLSVYNKWMFSPDRFGFPSPLFVTTLHMGVQFLLAALLRTFWPLLFRPAHSPNRSDYLRRAVPTAVATSLDIGLSNLSLKLITLSFYTMCKSSSLIFVLFFAFLFHLELFSLRLVGVITLIVVGVVLMVATETHFELAGFLLVEFGSALAGLRWALTQLLLRSKNIGFENPAATLFWLTPAMALTLATLTLIVDGPHKVFVNKFFENGPEFLRTSFFLISPGIIAFCMVLSEFYILQRAGIVPMSIAGIAKEVTTISASAWFFGDQLTPLNVTGVSITICGIALYTYHKYRKSMEAKIPLDAHGDPITDEEDGDLGGSMPLQEGLAEERQPLAAIADTELNLGSAREEYRVPRHVDGSETLFDVGSDDGEERSGFVSEHKP</sequence>
<evidence type="ECO:0000313" key="8">
    <source>
        <dbReference type="EMBL" id="EPS96261.1"/>
    </source>
</evidence>
<feature type="transmembrane region" description="Helical" evidence="6">
    <location>
        <begin position="46"/>
        <end position="66"/>
    </location>
</feature>
<dbReference type="OrthoDB" id="18894at2759"/>
<evidence type="ECO:0000256" key="6">
    <source>
        <dbReference type="SAM" id="Phobius"/>
    </source>
</evidence>
<evidence type="ECO:0000256" key="1">
    <source>
        <dbReference type="ARBA" id="ARBA00004141"/>
    </source>
</evidence>
<dbReference type="InterPro" id="IPR004853">
    <property type="entry name" value="Sugar_P_trans_dom"/>
</dbReference>
<dbReference type="SUPFAM" id="SSF103481">
    <property type="entry name" value="Multidrug resistance efflux transporter EmrE"/>
    <property type="match status" value="1"/>
</dbReference>
<evidence type="ECO:0000313" key="9">
    <source>
        <dbReference type="Proteomes" id="UP000015241"/>
    </source>
</evidence>
<evidence type="ECO:0000259" key="7">
    <source>
        <dbReference type="Pfam" id="PF03151"/>
    </source>
</evidence>
<feature type="transmembrane region" description="Helical" evidence="6">
    <location>
        <begin position="274"/>
        <end position="295"/>
    </location>
</feature>
<dbReference type="InterPro" id="IPR037185">
    <property type="entry name" value="EmrE-like"/>
</dbReference>
<proteinExistence type="predicted"/>
<keyword evidence="4 6" id="KW-0472">Membrane</keyword>
<dbReference type="STRING" id="743788.S8DSR5"/>
<dbReference type="eggNOG" id="KOG1443">
    <property type="taxonomic scope" value="Eukaryota"/>
</dbReference>
<evidence type="ECO:0000256" key="2">
    <source>
        <dbReference type="ARBA" id="ARBA00022692"/>
    </source>
</evidence>
<gene>
    <name evidence="8" type="ORF">FOMPIDRAFT_124002</name>
</gene>
<dbReference type="HOGENOM" id="CLU_022332_1_0_1"/>
<keyword evidence="2 6" id="KW-0812">Transmembrane</keyword>
<dbReference type="AlphaFoldDB" id="S8DSR5"/>
<protein>
    <recommendedName>
        <fullName evidence="7">Sugar phosphate transporter domain-containing protein</fullName>
    </recommendedName>
</protein>
<comment type="subcellular location">
    <subcellularLocation>
        <location evidence="1">Membrane</location>
        <topology evidence="1">Multi-pass membrane protein</topology>
    </subcellularLocation>
</comment>
<dbReference type="Proteomes" id="UP000015241">
    <property type="component" value="Unassembled WGS sequence"/>
</dbReference>
<dbReference type="EMBL" id="KE504191">
    <property type="protein sequence ID" value="EPS96261.1"/>
    <property type="molecule type" value="Genomic_DNA"/>
</dbReference>
<dbReference type="InParanoid" id="S8DSR5"/>
<evidence type="ECO:0000256" key="5">
    <source>
        <dbReference type="SAM" id="MobiDB-lite"/>
    </source>
</evidence>
<dbReference type="FunCoup" id="S8DSR5">
    <property type="interactions" value="391"/>
</dbReference>
<dbReference type="Pfam" id="PF03151">
    <property type="entry name" value="TPT"/>
    <property type="match status" value="1"/>
</dbReference>
<accession>S8DSR5</accession>
<evidence type="ECO:0000256" key="3">
    <source>
        <dbReference type="ARBA" id="ARBA00022989"/>
    </source>
</evidence>
<keyword evidence="3 6" id="KW-1133">Transmembrane helix</keyword>
<feature type="transmembrane region" description="Helical" evidence="6">
    <location>
        <begin position="173"/>
        <end position="192"/>
    </location>
</feature>